<dbReference type="GO" id="GO:0045493">
    <property type="term" value="P:xylan catabolic process"/>
    <property type="evidence" value="ECO:0007669"/>
    <property type="project" value="InterPro"/>
</dbReference>
<accession>A0A1A8ZGE8</accession>
<feature type="transmembrane region" description="Helical" evidence="2">
    <location>
        <begin position="745"/>
        <end position="765"/>
    </location>
</feature>
<dbReference type="GO" id="GO:0046559">
    <property type="term" value="F:alpha-glucuronidase activity"/>
    <property type="evidence" value="ECO:0007669"/>
    <property type="project" value="InterPro"/>
</dbReference>
<evidence type="ECO:0000256" key="2">
    <source>
        <dbReference type="SAM" id="Phobius"/>
    </source>
</evidence>
<feature type="transmembrane region" description="Helical" evidence="2">
    <location>
        <begin position="968"/>
        <end position="1000"/>
    </location>
</feature>
<organism evidence="4 5">
    <name type="scientific">Micromonospora auratinigra</name>
    <dbReference type="NCBI Taxonomy" id="261654"/>
    <lineage>
        <taxon>Bacteria</taxon>
        <taxon>Bacillati</taxon>
        <taxon>Actinomycetota</taxon>
        <taxon>Actinomycetes</taxon>
        <taxon>Micromonosporales</taxon>
        <taxon>Micromonosporaceae</taxon>
        <taxon>Micromonospora</taxon>
    </lineage>
</organism>
<feature type="transmembrane region" description="Helical" evidence="2">
    <location>
        <begin position="925"/>
        <end position="948"/>
    </location>
</feature>
<dbReference type="Pfam" id="PF07477">
    <property type="entry name" value="Glyco_hydro_67C"/>
    <property type="match status" value="1"/>
</dbReference>
<protein>
    <submittedName>
        <fullName evidence="4">Glycosyl hydrolase family 67 C-terminus</fullName>
    </submittedName>
</protein>
<dbReference type="PATRIC" id="fig|261654.4.peg.2176"/>
<feature type="region of interest" description="Disordered" evidence="1">
    <location>
        <begin position="78"/>
        <end position="99"/>
    </location>
</feature>
<keyword evidence="2" id="KW-0472">Membrane</keyword>
<feature type="transmembrane region" description="Helical" evidence="2">
    <location>
        <begin position="892"/>
        <end position="913"/>
    </location>
</feature>
<keyword evidence="2" id="KW-1133">Transmembrane helix</keyword>
<dbReference type="InterPro" id="IPR011099">
    <property type="entry name" value="Glyco_hydro_67_C"/>
</dbReference>
<feature type="transmembrane region" description="Helical" evidence="2">
    <location>
        <begin position="852"/>
        <end position="872"/>
    </location>
</feature>
<proteinExistence type="predicted"/>
<dbReference type="Proteomes" id="UP000199385">
    <property type="component" value="Chromosome I"/>
</dbReference>
<keyword evidence="5" id="KW-1185">Reference proteome</keyword>
<dbReference type="STRING" id="261654.GA0070611_2139"/>
<dbReference type="AlphaFoldDB" id="A0A1A8ZGE8"/>
<name>A0A1A8ZGE8_9ACTN</name>
<dbReference type="SUPFAM" id="SSF51445">
    <property type="entry name" value="(Trans)glycosidases"/>
    <property type="match status" value="1"/>
</dbReference>
<keyword evidence="4" id="KW-0378">Hydrolase</keyword>
<feature type="transmembrane region" description="Helical" evidence="2">
    <location>
        <begin position="801"/>
        <end position="821"/>
    </location>
</feature>
<evidence type="ECO:0000313" key="5">
    <source>
        <dbReference type="Proteomes" id="UP000199385"/>
    </source>
</evidence>
<feature type="transmembrane region" description="Helical" evidence="2">
    <location>
        <begin position="827"/>
        <end position="845"/>
    </location>
</feature>
<gene>
    <name evidence="4" type="ORF">GA0070611_2139</name>
</gene>
<dbReference type="GO" id="GO:0005576">
    <property type="term" value="C:extracellular region"/>
    <property type="evidence" value="ECO:0007669"/>
    <property type="project" value="InterPro"/>
</dbReference>
<sequence>MAAVVTVLLLGAGVAWAIDGALGLSHSPADVPDETAVAAPLRAPAPVPPLVSLVVPTEPRAVKAAAAVADALATRGRARPTVTPVPAGRTAPQPRPTGTLSTARTLRAERHGVGGPPESYRIGVRGAELTVEAGDVAGLAAALYRLADRIRSGAEVLPAAEVGRLVTPRLGLRLTDAGSVGREPDPAVFAAGDDYSLNTDVVSPALLPRAPWVDPAAVARIDAQWRQFVDHSVAQGYNGVVVPGFLEYVTFAGVGDGHAVYPRGDPHVARARAMVAAFGPVFRYAHEMGLKVFLLTDMLAVSPPLEAYLRATVGGLDAADPRLWSVYRAGLAELFGSMPFVAGLMVRVGEGGAVYAGDGWDYTSKLAVTTAAGVRAMLRALLDTAATAGKEIIFRSWTVGVGTVGNLHTDPDSYAEVLGGFTDPHLIVSTKYTLGDFYSHLPLNTTLLHGGQRRIVEFQARREFEGFGALPNDLGPLHRTALRTFLAANPHVEGVWNWTQDGGPLHAGPMSLYLRTGFWQLYDLNTYAVARLAWDPETDPAQVTADWAYRTLSADPATVAAIGQAMALSRAAVTTGLYIGPYADTSARALGLAPPPMMWIFEWDIPTGDSAALDSIYAITGERIDAAVAEGGEAVALARRMRALIAGTDAARWRDAALRQRFVDALDYQVDLFETLAAYRAMVLRHVQWLDTGSDVAYADWRSAAVRYRQARDRHRQRYGGDLDLPAYRFTAADLGARRADRDPAMAWLARALLLLVGAVALLGLRGRGPGGAGARALLVGALCPWRVAALPPPATRTDRVLVRLVPVLVLVSSRLALTWFAAPAHLLLTLAGWGLYALVLRLVVGRREPFHLWAVLGGVALLRSALLLAALAGRGPGRYWFLFWTAPGRRAAYLVLAVAAFCWLFVATAVVLRDRYGATRRRAVGHLLTAVGVPLAGLAGLVAAVGAERALTVWNDQLALLPWGLSRILGITVYLGVPASLPGVAALVGVTMAATGFVLSARRRRAGAAGQVRSTLA</sequence>
<evidence type="ECO:0000256" key="1">
    <source>
        <dbReference type="SAM" id="MobiDB-lite"/>
    </source>
</evidence>
<feature type="domain" description="Glycosyl hydrolase family 67 C-terminal" evidence="3">
    <location>
        <begin position="522"/>
        <end position="574"/>
    </location>
</feature>
<reference evidence="5" key="1">
    <citation type="submission" date="2016-06" db="EMBL/GenBank/DDBJ databases">
        <authorList>
            <person name="Varghese N."/>
            <person name="Submissions Spin"/>
        </authorList>
    </citation>
    <scope>NUCLEOTIDE SEQUENCE [LARGE SCALE GENOMIC DNA]</scope>
    <source>
        <strain evidence="5">DSM 44815</strain>
    </source>
</reference>
<dbReference type="EMBL" id="LT594323">
    <property type="protein sequence ID" value="SBT42944.1"/>
    <property type="molecule type" value="Genomic_DNA"/>
</dbReference>
<keyword evidence="2" id="KW-0812">Transmembrane</keyword>
<evidence type="ECO:0000259" key="3">
    <source>
        <dbReference type="Pfam" id="PF07477"/>
    </source>
</evidence>
<dbReference type="InterPro" id="IPR017853">
    <property type="entry name" value="GH"/>
</dbReference>
<evidence type="ECO:0000313" key="4">
    <source>
        <dbReference type="EMBL" id="SBT42944.1"/>
    </source>
</evidence>